<dbReference type="PROSITE" id="PS00107">
    <property type="entry name" value="PROTEIN_KINASE_ATP"/>
    <property type="match status" value="1"/>
</dbReference>
<feature type="compositionally biased region" description="Basic and acidic residues" evidence="10">
    <location>
        <begin position="1170"/>
        <end position="1179"/>
    </location>
</feature>
<feature type="domain" description="Protein kinase" evidence="11">
    <location>
        <begin position="518"/>
        <end position="821"/>
    </location>
</feature>
<feature type="region of interest" description="Disordered" evidence="10">
    <location>
        <begin position="56"/>
        <end position="79"/>
    </location>
</feature>
<feature type="compositionally biased region" description="Polar residues" evidence="10">
    <location>
        <begin position="1183"/>
        <end position="1195"/>
    </location>
</feature>
<evidence type="ECO:0000313" key="12">
    <source>
        <dbReference type="EMBL" id="RDX86049.1"/>
    </source>
</evidence>
<evidence type="ECO:0000259" key="11">
    <source>
        <dbReference type="PROSITE" id="PS50011"/>
    </source>
</evidence>
<dbReference type="STRING" id="157652.A0A371G654"/>
<dbReference type="OrthoDB" id="4062651at2759"/>
<dbReference type="PANTHER" id="PTHR45621">
    <property type="entry name" value="OS01G0588500 PROTEIN-RELATED"/>
    <property type="match status" value="1"/>
</dbReference>
<dbReference type="InterPro" id="IPR011009">
    <property type="entry name" value="Kinase-like_dom_sf"/>
</dbReference>
<evidence type="ECO:0000256" key="6">
    <source>
        <dbReference type="ARBA" id="ARBA00022840"/>
    </source>
</evidence>
<dbReference type="Pfam" id="PF00069">
    <property type="entry name" value="Pkinase"/>
    <property type="match status" value="3"/>
</dbReference>
<gene>
    <name evidence="12" type="primary">PIX13</name>
    <name evidence="12" type="ORF">CR513_32670</name>
</gene>
<evidence type="ECO:0000256" key="4">
    <source>
        <dbReference type="ARBA" id="ARBA00022741"/>
    </source>
</evidence>
<feature type="domain" description="Protein kinase" evidence="11">
    <location>
        <begin position="854"/>
        <end position="1167"/>
    </location>
</feature>
<dbReference type="Gene3D" id="1.10.510.10">
    <property type="entry name" value="Transferase(Phosphotransferase) domain 1"/>
    <property type="match status" value="3"/>
</dbReference>
<feature type="non-terminal residue" evidence="12">
    <location>
        <position position="1"/>
    </location>
</feature>
<feature type="region of interest" description="Disordered" evidence="10">
    <location>
        <begin position="391"/>
        <end position="413"/>
    </location>
</feature>
<evidence type="ECO:0000256" key="7">
    <source>
        <dbReference type="ARBA" id="ARBA00047899"/>
    </source>
</evidence>
<dbReference type="Gene3D" id="3.30.200.20">
    <property type="entry name" value="Phosphorylase Kinase, domain 1"/>
    <property type="match status" value="3"/>
</dbReference>
<keyword evidence="5 12" id="KW-0418">Kinase</keyword>
<dbReference type="EC" id="2.7.11.1" evidence="1"/>
<dbReference type="FunFam" id="3.30.200.20:FF:000039">
    <property type="entry name" value="receptor-like protein kinase FERONIA"/>
    <property type="match status" value="1"/>
</dbReference>
<keyword evidence="13" id="KW-1185">Reference proteome</keyword>
<proteinExistence type="predicted"/>
<evidence type="ECO:0000256" key="1">
    <source>
        <dbReference type="ARBA" id="ARBA00012513"/>
    </source>
</evidence>
<feature type="compositionally biased region" description="Polar residues" evidence="10">
    <location>
        <begin position="60"/>
        <end position="79"/>
    </location>
</feature>
<evidence type="ECO:0000256" key="8">
    <source>
        <dbReference type="ARBA" id="ARBA00048679"/>
    </source>
</evidence>
<feature type="non-terminal residue" evidence="12">
    <location>
        <position position="1195"/>
    </location>
</feature>
<evidence type="ECO:0000256" key="2">
    <source>
        <dbReference type="ARBA" id="ARBA00022527"/>
    </source>
</evidence>
<keyword evidence="4 9" id="KW-0547">Nucleotide-binding</keyword>
<dbReference type="InterPro" id="IPR000719">
    <property type="entry name" value="Prot_kinase_dom"/>
</dbReference>
<protein>
    <recommendedName>
        <fullName evidence="1">non-specific serine/threonine protein kinase</fullName>
        <ecNumber evidence="1">2.7.11.1</ecNumber>
    </recommendedName>
</protein>
<comment type="catalytic activity">
    <reaction evidence="8">
        <text>L-seryl-[protein] + ATP = O-phospho-L-seryl-[protein] + ADP + H(+)</text>
        <dbReference type="Rhea" id="RHEA:17989"/>
        <dbReference type="Rhea" id="RHEA-COMP:9863"/>
        <dbReference type="Rhea" id="RHEA-COMP:11604"/>
        <dbReference type="ChEBI" id="CHEBI:15378"/>
        <dbReference type="ChEBI" id="CHEBI:29999"/>
        <dbReference type="ChEBI" id="CHEBI:30616"/>
        <dbReference type="ChEBI" id="CHEBI:83421"/>
        <dbReference type="ChEBI" id="CHEBI:456216"/>
        <dbReference type="EC" id="2.7.11.1"/>
    </reaction>
</comment>
<feature type="compositionally biased region" description="Low complexity" evidence="10">
    <location>
        <begin position="9"/>
        <end position="25"/>
    </location>
</feature>
<evidence type="ECO:0000256" key="10">
    <source>
        <dbReference type="SAM" id="MobiDB-lite"/>
    </source>
</evidence>
<dbReference type="PROSITE" id="PS50011">
    <property type="entry name" value="PROTEIN_KINASE_DOM"/>
    <property type="match status" value="3"/>
</dbReference>
<feature type="domain" description="Protein kinase" evidence="11">
    <location>
        <begin position="113"/>
        <end position="389"/>
    </location>
</feature>
<dbReference type="PROSITE" id="PS00108">
    <property type="entry name" value="PROTEIN_KINASE_ST"/>
    <property type="match status" value="3"/>
</dbReference>
<dbReference type="FunFam" id="1.10.510.10:FF:001023">
    <property type="entry name" value="Os07g0541700 protein"/>
    <property type="match status" value="2"/>
</dbReference>
<dbReference type="AlphaFoldDB" id="A0A371G654"/>
<dbReference type="InterPro" id="IPR008271">
    <property type="entry name" value="Ser/Thr_kinase_AS"/>
</dbReference>
<dbReference type="FunFam" id="1.10.510.10:FF:000051">
    <property type="entry name" value="Receptor-like serine/threonine-protein kinase ALE2"/>
    <property type="match status" value="1"/>
</dbReference>
<dbReference type="GO" id="GO:0004674">
    <property type="term" value="F:protein serine/threonine kinase activity"/>
    <property type="evidence" value="ECO:0007669"/>
    <property type="project" value="UniProtKB-KW"/>
</dbReference>
<dbReference type="Proteomes" id="UP000257109">
    <property type="component" value="Unassembled WGS sequence"/>
</dbReference>
<evidence type="ECO:0000313" key="13">
    <source>
        <dbReference type="Proteomes" id="UP000257109"/>
    </source>
</evidence>
<keyword evidence="6 9" id="KW-0067">ATP-binding</keyword>
<evidence type="ECO:0000256" key="3">
    <source>
        <dbReference type="ARBA" id="ARBA00022679"/>
    </source>
</evidence>
<accession>A0A371G654</accession>
<name>A0A371G654_MUCPR</name>
<feature type="region of interest" description="Disordered" evidence="10">
    <location>
        <begin position="1170"/>
        <end position="1195"/>
    </location>
</feature>
<feature type="compositionally biased region" description="Basic and acidic residues" evidence="10">
    <location>
        <begin position="392"/>
        <end position="401"/>
    </location>
</feature>
<dbReference type="InterPro" id="IPR050823">
    <property type="entry name" value="Plant_Ser_Thr_Prot_Kinase"/>
</dbReference>
<keyword evidence="3" id="KW-0808">Transferase</keyword>
<feature type="binding site" evidence="9">
    <location>
        <position position="143"/>
    </location>
    <ligand>
        <name>ATP</name>
        <dbReference type="ChEBI" id="CHEBI:30616"/>
    </ligand>
</feature>
<sequence>MGNCFSLRSGSPGNHHNSNNLSGSNQFSAGLRKTRSIENGNSTSLGLSSHSGGISRLFGPSSSNNTSTTLWGSENSQASRVRDEEEFPFGQILDAPNLRVFTYAELRAATKNFRADTVLGEGGFGRVYKGLIRGEGLTFAIKKLTSGSRQGVAEWLSEVNFLGRLSHPNLVKLLGYGREDDELFLVYEFMNRGSLDNHLFGRGATVRPLSWDARLRVMIGAARGLNFLHSLDTQIIYRDFKPSNILLDKTYMVKLSDFGLAKSVTSPDHSHVSTQVVGTHGYAAPEYIATGRLYVKSDVYGFGIVLVEVLTGKRIGDVMRLCQEKSLRDWLKSNLLNRRKIISTMDAKLEGRYPTKLASKVAELAHKCIQENPKVRPSMKEVVETLEQVEADNEKPVDNRKRGTRSQVEQQGQPDGVCLAVTMSSGTGSNQLSAGIRNTRLIENDNSTSLGGSSHSGGISMFFGPSSNNNTSTSFWGSENSQASRVRDEGEFPCGQILDAPNLRVFTLAELRSATKNFRDNSLTGEGGFGRVYKGLIRGNSGESLTIAVKKLNPESLQGVAEWQSEVNILGRLSHPNLVKLLGFGREGSDCCFLVYEFVHRGSLNNHLFRRGADVRPLPWDTRLKVMIGAARGLNFLHSLEIKIIHRDFKPSNILLDKTYTAKLSDFGLAKSFPLSDQSHVTTRVMGTGGYAAPEYLATVYSSSLRPFINLLRKRDKTLNGVGHLYVKSDVYGFGIVLVEVLIGNRIKNILQQGPRMSLRDWLRSNLLNRGKIRSTMDARLDGKYPTNLASQVAQLAYRCIQENPKVRPSMKEVVETLEKIEVANEKPADNLKRVTRSRLEQQRTGSNQFSYGLSKTRLIENGNSTSLGCSSHSGGINSLFGPSSSNNYSTGNNTSASLWGSENSQASRVGDKKEFPFGQILDAPNLRSEVNLLGRLSHPNLVKLLGFGREDSELFLVYEFMHCGSLDNHLFGRGANVRPLPWDTRLKVMIEAARGLNFLHSLETKIIYRDFKPSNILLDKTYTVKLSDFGLAKTVTSPDQSHVSTRVMGTRGYAAPEYVATGNINKYTHKPFINLSWKSDKTLNRVLTGKRIDDIMRLCQGKSLRDWLKSNLLNRRKIISTMDAKLEGKYPTNLASKVAELAHKCIQENPKVRPSMKEVVETLEQIEADNEKPVDNRKRGTRSGQLNNMASQMV</sequence>
<dbReference type="GO" id="GO:0005524">
    <property type="term" value="F:ATP binding"/>
    <property type="evidence" value="ECO:0007669"/>
    <property type="project" value="UniProtKB-UniRule"/>
</dbReference>
<evidence type="ECO:0000256" key="5">
    <source>
        <dbReference type="ARBA" id="ARBA00022777"/>
    </source>
</evidence>
<reference evidence="12" key="1">
    <citation type="submission" date="2018-05" db="EMBL/GenBank/DDBJ databases">
        <title>Draft genome of Mucuna pruriens seed.</title>
        <authorList>
            <person name="Nnadi N.E."/>
            <person name="Vos R."/>
            <person name="Hasami M.H."/>
            <person name="Devisetty U.K."/>
            <person name="Aguiy J.C."/>
        </authorList>
    </citation>
    <scope>NUCLEOTIDE SEQUENCE [LARGE SCALE GENOMIC DNA]</scope>
    <source>
        <strain evidence="12">JCA_2017</strain>
    </source>
</reference>
<dbReference type="EMBL" id="QJKJ01006631">
    <property type="protein sequence ID" value="RDX86049.1"/>
    <property type="molecule type" value="Genomic_DNA"/>
</dbReference>
<dbReference type="InterPro" id="IPR017441">
    <property type="entry name" value="Protein_kinase_ATP_BS"/>
</dbReference>
<evidence type="ECO:0000256" key="9">
    <source>
        <dbReference type="PROSITE-ProRule" id="PRU10141"/>
    </source>
</evidence>
<organism evidence="12 13">
    <name type="scientific">Mucuna pruriens</name>
    <name type="common">Velvet bean</name>
    <name type="synonym">Dolichos pruriens</name>
    <dbReference type="NCBI Taxonomy" id="157652"/>
    <lineage>
        <taxon>Eukaryota</taxon>
        <taxon>Viridiplantae</taxon>
        <taxon>Streptophyta</taxon>
        <taxon>Embryophyta</taxon>
        <taxon>Tracheophyta</taxon>
        <taxon>Spermatophyta</taxon>
        <taxon>Magnoliopsida</taxon>
        <taxon>eudicotyledons</taxon>
        <taxon>Gunneridae</taxon>
        <taxon>Pentapetalae</taxon>
        <taxon>rosids</taxon>
        <taxon>fabids</taxon>
        <taxon>Fabales</taxon>
        <taxon>Fabaceae</taxon>
        <taxon>Papilionoideae</taxon>
        <taxon>50 kb inversion clade</taxon>
        <taxon>NPAAA clade</taxon>
        <taxon>indigoferoid/millettioid clade</taxon>
        <taxon>Phaseoleae</taxon>
        <taxon>Mucuna</taxon>
    </lineage>
</organism>
<comment type="caution">
    <text evidence="12">The sequence shown here is derived from an EMBL/GenBank/DDBJ whole genome shotgun (WGS) entry which is preliminary data.</text>
</comment>
<feature type="region of interest" description="Disordered" evidence="10">
    <location>
        <begin position="1"/>
        <end position="27"/>
    </location>
</feature>
<keyword evidence="2" id="KW-0723">Serine/threonine-protein kinase</keyword>
<comment type="catalytic activity">
    <reaction evidence="7">
        <text>L-threonyl-[protein] + ATP = O-phospho-L-threonyl-[protein] + ADP + H(+)</text>
        <dbReference type="Rhea" id="RHEA:46608"/>
        <dbReference type="Rhea" id="RHEA-COMP:11060"/>
        <dbReference type="Rhea" id="RHEA-COMP:11605"/>
        <dbReference type="ChEBI" id="CHEBI:15378"/>
        <dbReference type="ChEBI" id="CHEBI:30013"/>
        <dbReference type="ChEBI" id="CHEBI:30616"/>
        <dbReference type="ChEBI" id="CHEBI:61977"/>
        <dbReference type="ChEBI" id="CHEBI:456216"/>
        <dbReference type="EC" id="2.7.11.1"/>
    </reaction>
</comment>
<dbReference type="SUPFAM" id="SSF56112">
    <property type="entry name" value="Protein kinase-like (PK-like)"/>
    <property type="match status" value="3"/>
</dbReference>